<keyword evidence="15" id="KW-1185">Reference proteome</keyword>
<evidence type="ECO:0000256" key="3">
    <source>
        <dbReference type="ARBA" id="ARBA00022516"/>
    </source>
</evidence>
<evidence type="ECO:0000256" key="8">
    <source>
        <dbReference type="ARBA" id="ARBA00023098"/>
    </source>
</evidence>
<evidence type="ECO:0000313" key="14">
    <source>
        <dbReference type="EMBL" id="KAK4141486.1"/>
    </source>
</evidence>
<name>A0AAN6ZLB2_9PEZI</name>
<dbReference type="EC" id="1.3.1.104" evidence="11"/>
<dbReference type="InterPro" id="IPR051034">
    <property type="entry name" value="Mito_Enoyl-ACP_Reductase"/>
</dbReference>
<dbReference type="SUPFAM" id="SSF51735">
    <property type="entry name" value="NAD(P)-binding Rossmann-fold domains"/>
    <property type="match status" value="1"/>
</dbReference>
<comment type="caution">
    <text evidence="14">The sequence shown here is derived from an EMBL/GenBank/DDBJ whole genome shotgun (WGS) entry which is preliminary data.</text>
</comment>
<sequence length="389" mass="41599">MAANQLVLAFSETSYNPSEVVEVHHGQNELDEATPLPPGCALVTFLAAPINPQDLMAIAGRYPVKPAHLHLGKPIPGNDGVARVEAIGPAGTNKSSPGTTAIQPGDLVIPRRHGLGTWRRKAVLPIDGLTRLPLNKSGPSSIDPVAASMLRTVFLPAYLLAEDTRSLRPGDWVVQNAGASTIAQLVAQFIRRKGAHVVSVVRDRPDPVDQTLPDAGPMDVVLTEGQVAVFGVGAHPALEAAAAQGRVVLALDAVFGESGERLAGLLSKGATFVNYGSLGGADGVLRLSQRLIFWNEIKFRNFRLSEQLGKRSEREQETLLSWFAGLIASGELRAPAVDKIPVPLDAPSVDRFQQKVREVLTAAARKEIGYRKSVFDFVESSETQLCADN</sequence>
<accession>A0AAN6ZLB2</accession>
<organism evidence="14 15">
    <name type="scientific">Dichotomopilus funicola</name>
    <dbReference type="NCBI Taxonomy" id="1934379"/>
    <lineage>
        <taxon>Eukaryota</taxon>
        <taxon>Fungi</taxon>
        <taxon>Dikarya</taxon>
        <taxon>Ascomycota</taxon>
        <taxon>Pezizomycotina</taxon>
        <taxon>Sordariomycetes</taxon>
        <taxon>Sordariomycetidae</taxon>
        <taxon>Sordariales</taxon>
        <taxon>Chaetomiaceae</taxon>
        <taxon>Dichotomopilus</taxon>
    </lineage>
</organism>
<dbReference type="PANTHER" id="PTHR43981">
    <property type="entry name" value="ENOYL-[ACYL-CARRIER-PROTEIN] REDUCTASE, MITOCHONDRIAL"/>
    <property type="match status" value="1"/>
</dbReference>
<dbReference type="GO" id="GO:0006633">
    <property type="term" value="P:fatty acid biosynthetic process"/>
    <property type="evidence" value="ECO:0007669"/>
    <property type="project" value="UniProtKB-KW"/>
</dbReference>
<comment type="similarity">
    <text evidence="2">Belongs to the zinc-containing alcohol dehydrogenase family. Quinone oxidoreductase subfamily.</text>
</comment>
<evidence type="ECO:0000256" key="9">
    <source>
        <dbReference type="ARBA" id="ARBA00023128"/>
    </source>
</evidence>
<dbReference type="GeneID" id="87818206"/>
<feature type="domain" description="Enoyl reductase (ER)" evidence="13">
    <location>
        <begin position="26"/>
        <end position="360"/>
    </location>
</feature>
<dbReference type="CDD" id="cd08290">
    <property type="entry name" value="ETR"/>
    <property type="match status" value="1"/>
</dbReference>
<evidence type="ECO:0000256" key="6">
    <source>
        <dbReference type="ARBA" id="ARBA00022946"/>
    </source>
</evidence>
<evidence type="ECO:0000256" key="4">
    <source>
        <dbReference type="ARBA" id="ARBA00022832"/>
    </source>
</evidence>
<dbReference type="SUPFAM" id="SSF50129">
    <property type="entry name" value="GroES-like"/>
    <property type="match status" value="1"/>
</dbReference>
<keyword evidence="4" id="KW-0276">Fatty acid metabolism</keyword>
<evidence type="ECO:0000256" key="1">
    <source>
        <dbReference type="ARBA" id="ARBA00004173"/>
    </source>
</evidence>
<evidence type="ECO:0000256" key="10">
    <source>
        <dbReference type="ARBA" id="ARBA00023160"/>
    </source>
</evidence>
<evidence type="ECO:0000256" key="5">
    <source>
        <dbReference type="ARBA" id="ARBA00022857"/>
    </source>
</evidence>
<dbReference type="InterPro" id="IPR020843">
    <property type="entry name" value="ER"/>
</dbReference>
<keyword evidence="3" id="KW-0444">Lipid biosynthesis</keyword>
<keyword evidence="7" id="KW-0560">Oxidoreductase</keyword>
<keyword evidence="6" id="KW-0809">Transit peptide</keyword>
<dbReference type="GO" id="GO:0141148">
    <property type="term" value="F:enoyl-[acyl-carrier-protein] reductase (NADPH) activity"/>
    <property type="evidence" value="ECO:0007669"/>
    <property type="project" value="UniProtKB-EC"/>
</dbReference>
<keyword evidence="9" id="KW-0496">Mitochondrion</keyword>
<comment type="subcellular location">
    <subcellularLocation>
        <location evidence="1">Mitochondrion</location>
    </subcellularLocation>
</comment>
<dbReference type="EMBL" id="MU853611">
    <property type="protein sequence ID" value="KAK4141486.1"/>
    <property type="molecule type" value="Genomic_DNA"/>
</dbReference>
<evidence type="ECO:0000256" key="2">
    <source>
        <dbReference type="ARBA" id="ARBA00010371"/>
    </source>
</evidence>
<dbReference type="SMART" id="SM00829">
    <property type="entry name" value="PKS_ER"/>
    <property type="match status" value="1"/>
</dbReference>
<comment type="catalytic activity">
    <reaction evidence="12">
        <text>a 2,3-saturated acyl-[ACP] + NADP(+) = a (2E)-enoyl-[ACP] + NADPH + H(+)</text>
        <dbReference type="Rhea" id="RHEA:22564"/>
        <dbReference type="Rhea" id="RHEA-COMP:9925"/>
        <dbReference type="Rhea" id="RHEA-COMP:9926"/>
        <dbReference type="ChEBI" id="CHEBI:15378"/>
        <dbReference type="ChEBI" id="CHEBI:57783"/>
        <dbReference type="ChEBI" id="CHEBI:58349"/>
        <dbReference type="ChEBI" id="CHEBI:78784"/>
        <dbReference type="ChEBI" id="CHEBI:78785"/>
        <dbReference type="EC" id="1.3.1.104"/>
    </reaction>
</comment>
<evidence type="ECO:0000256" key="7">
    <source>
        <dbReference type="ARBA" id="ARBA00023002"/>
    </source>
</evidence>
<keyword evidence="10" id="KW-0275">Fatty acid biosynthesis</keyword>
<evidence type="ECO:0000313" key="15">
    <source>
        <dbReference type="Proteomes" id="UP001302676"/>
    </source>
</evidence>
<proteinExistence type="inferred from homology"/>
<evidence type="ECO:0000256" key="11">
    <source>
        <dbReference type="ARBA" id="ARBA00038963"/>
    </source>
</evidence>
<dbReference type="GO" id="GO:0005739">
    <property type="term" value="C:mitochondrion"/>
    <property type="evidence" value="ECO:0007669"/>
    <property type="project" value="UniProtKB-SubCell"/>
</dbReference>
<dbReference type="Gene3D" id="3.40.50.720">
    <property type="entry name" value="NAD(P)-binding Rossmann-like Domain"/>
    <property type="match status" value="1"/>
</dbReference>
<reference evidence="14" key="1">
    <citation type="journal article" date="2023" name="Mol. Phylogenet. Evol.">
        <title>Genome-scale phylogeny and comparative genomics of the fungal order Sordariales.</title>
        <authorList>
            <person name="Hensen N."/>
            <person name="Bonometti L."/>
            <person name="Westerberg I."/>
            <person name="Brannstrom I.O."/>
            <person name="Guillou S."/>
            <person name="Cros-Aarteil S."/>
            <person name="Calhoun S."/>
            <person name="Haridas S."/>
            <person name="Kuo A."/>
            <person name="Mondo S."/>
            <person name="Pangilinan J."/>
            <person name="Riley R."/>
            <person name="LaButti K."/>
            <person name="Andreopoulos B."/>
            <person name="Lipzen A."/>
            <person name="Chen C."/>
            <person name="Yan M."/>
            <person name="Daum C."/>
            <person name="Ng V."/>
            <person name="Clum A."/>
            <person name="Steindorff A."/>
            <person name="Ohm R.A."/>
            <person name="Martin F."/>
            <person name="Silar P."/>
            <person name="Natvig D.O."/>
            <person name="Lalanne C."/>
            <person name="Gautier V."/>
            <person name="Ament-Velasquez S.L."/>
            <person name="Kruys A."/>
            <person name="Hutchinson M.I."/>
            <person name="Powell A.J."/>
            <person name="Barry K."/>
            <person name="Miller A.N."/>
            <person name="Grigoriev I.V."/>
            <person name="Debuchy R."/>
            <person name="Gladieux P."/>
            <person name="Hiltunen Thoren M."/>
            <person name="Johannesson H."/>
        </authorList>
    </citation>
    <scope>NUCLEOTIDE SEQUENCE</scope>
    <source>
        <strain evidence="14">CBS 141.50</strain>
    </source>
</reference>
<reference evidence="14" key="2">
    <citation type="submission" date="2023-05" db="EMBL/GenBank/DDBJ databases">
        <authorList>
            <consortium name="Lawrence Berkeley National Laboratory"/>
            <person name="Steindorff A."/>
            <person name="Hensen N."/>
            <person name="Bonometti L."/>
            <person name="Westerberg I."/>
            <person name="Brannstrom I.O."/>
            <person name="Guillou S."/>
            <person name="Cros-Aarteil S."/>
            <person name="Calhoun S."/>
            <person name="Haridas S."/>
            <person name="Kuo A."/>
            <person name="Mondo S."/>
            <person name="Pangilinan J."/>
            <person name="Riley R."/>
            <person name="Labutti K."/>
            <person name="Andreopoulos B."/>
            <person name="Lipzen A."/>
            <person name="Chen C."/>
            <person name="Yanf M."/>
            <person name="Daum C."/>
            <person name="Ng V."/>
            <person name="Clum A."/>
            <person name="Ohm R."/>
            <person name="Martin F."/>
            <person name="Silar P."/>
            <person name="Natvig D."/>
            <person name="Lalanne C."/>
            <person name="Gautier V."/>
            <person name="Ament-Velasquez S.L."/>
            <person name="Kruys A."/>
            <person name="Hutchinson M.I."/>
            <person name="Powell A.J."/>
            <person name="Barry K."/>
            <person name="Miller A.N."/>
            <person name="Grigoriev I.V."/>
            <person name="Debuchy R."/>
            <person name="Gladieux P."/>
            <person name="Thoren M.H."/>
            <person name="Johannesson H."/>
        </authorList>
    </citation>
    <scope>NUCLEOTIDE SEQUENCE</scope>
    <source>
        <strain evidence="14">CBS 141.50</strain>
    </source>
</reference>
<dbReference type="AlphaFoldDB" id="A0AAN6ZLB2"/>
<keyword evidence="5" id="KW-0521">NADP</keyword>
<evidence type="ECO:0000259" key="13">
    <source>
        <dbReference type="SMART" id="SM00829"/>
    </source>
</evidence>
<keyword evidence="8" id="KW-0443">Lipid metabolism</keyword>
<protein>
    <recommendedName>
        <fullName evidence="11">enoyl-[acyl-carrier-protein] reductase</fullName>
        <ecNumber evidence="11">1.3.1.104</ecNumber>
    </recommendedName>
</protein>
<gene>
    <name evidence="14" type="ORF">C8A04DRAFT_30986</name>
</gene>
<evidence type="ECO:0000256" key="12">
    <source>
        <dbReference type="ARBA" id="ARBA00048843"/>
    </source>
</evidence>
<dbReference type="Proteomes" id="UP001302676">
    <property type="component" value="Unassembled WGS sequence"/>
</dbReference>
<dbReference type="InterPro" id="IPR036291">
    <property type="entry name" value="NAD(P)-bd_dom_sf"/>
</dbReference>
<dbReference type="PANTHER" id="PTHR43981:SF2">
    <property type="entry name" value="ENOYL-[ACYL-CARRIER-PROTEIN] REDUCTASE, MITOCHONDRIAL"/>
    <property type="match status" value="1"/>
</dbReference>
<dbReference type="InterPro" id="IPR011032">
    <property type="entry name" value="GroES-like_sf"/>
</dbReference>
<dbReference type="Gene3D" id="3.90.180.10">
    <property type="entry name" value="Medium-chain alcohol dehydrogenases, catalytic domain"/>
    <property type="match status" value="1"/>
</dbReference>
<dbReference type="RefSeq" id="XP_062634857.1">
    <property type="nucleotide sequence ID" value="XM_062781593.1"/>
</dbReference>